<dbReference type="Pfam" id="PF17764">
    <property type="entry name" value="PriA_3primeBD"/>
    <property type="match status" value="1"/>
</dbReference>
<proteinExistence type="inferred from homology"/>
<dbReference type="Pfam" id="PF00270">
    <property type="entry name" value="DEAD"/>
    <property type="match status" value="1"/>
</dbReference>
<dbReference type="Gene3D" id="3.40.1440.60">
    <property type="entry name" value="PriA, 3(prime) DNA-binding domain"/>
    <property type="match status" value="1"/>
</dbReference>
<evidence type="ECO:0000256" key="4">
    <source>
        <dbReference type="ARBA" id="ARBA00022741"/>
    </source>
</evidence>
<dbReference type="Proteomes" id="UP000199409">
    <property type="component" value="Unassembled WGS sequence"/>
</dbReference>
<comment type="similarity">
    <text evidence="12">Belongs to the helicase family. PriA subfamily.</text>
</comment>
<comment type="cofactor">
    <cofactor evidence="12">
        <name>Zn(2+)</name>
        <dbReference type="ChEBI" id="CHEBI:29105"/>
    </cofactor>
    <text evidence="12">Binds 2 zinc ions per subunit.</text>
</comment>
<feature type="binding site" evidence="12">
    <location>
        <position position="438"/>
    </location>
    <ligand>
        <name>Zn(2+)</name>
        <dbReference type="ChEBI" id="CHEBI:29105"/>
        <label>1</label>
    </ligand>
</feature>
<evidence type="ECO:0000313" key="16">
    <source>
        <dbReference type="Proteomes" id="UP000199409"/>
    </source>
</evidence>
<dbReference type="Pfam" id="PF00271">
    <property type="entry name" value="Helicase_C"/>
    <property type="match status" value="1"/>
</dbReference>
<evidence type="ECO:0000259" key="13">
    <source>
        <dbReference type="PROSITE" id="PS51192"/>
    </source>
</evidence>
<evidence type="ECO:0000256" key="2">
    <source>
        <dbReference type="ARBA" id="ARBA00022705"/>
    </source>
</evidence>
<dbReference type="RefSeq" id="WP_245706327.1">
    <property type="nucleotide sequence ID" value="NZ_FNQN01000001.1"/>
</dbReference>
<dbReference type="GO" id="GO:0003677">
    <property type="term" value="F:DNA binding"/>
    <property type="evidence" value="ECO:0007669"/>
    <property type="project" value="UniProtKB-UniRule"/>
</dbReference>
<comment type="subunit">
    <text evidence="12">Component of the replication restart primosome.</text>
</comment>
<dbReference type="GO" id="GO:0006310">
    <property type="term" value="P:DNA recombination"/>
    <property type="evidence" value="ECO:0007669"/>
    <property type="project" value="InterPro"/>
</dbReference>
<sequence>MSDFIADIAVNIPLKQLFSYRIPESLVSSTDVGMRVKIPFGRRLTVGFILSIRNGDAAGLKDLQGLFEDEPILSSELIKLLRWAADYYCHPIGQVVRTALPAALGNEKTTVKIRTEAIYQPLDPEIKLRGKTQQELLTFIIQEKSVGLTRIREQFSAPHAALKRLVEVGALQCDERELCRDPFRLDKLPVDQCITLNSAQSEAVDRITSAIDDNCFSGFLLHGVTGSGKTEVYLHSVDQCLAAGRQALVLVPEISLTPQLVSRFRARFELKGIRIAVLHSGLSSGERYDAWREIMRNQIQIVIGARSAVFAPLQNLGLIVVDEEHESSYKQAEGFRYNARDLALVRGQQQHCPVLLGSATPSFASYYRSEQGALTRLTLDKRVHAGDLPKVEIIDLKEQVCDGELSNVLIEAIQQALEQQEQVLLLLNRRGFAPFLLCADCGETFCCPNCEITLTYHQQKRELRCHYCDYVDVVPESCHKCQGLNIEPQGAGTEKLEEELEKLFPSARIKRMDRDTTSRKGAHQNIMTEMMARKIDILVGTQMIAKGHDFPGVSLVGVLAADSTLNIPDFRSGERSFSLFTQVAGRAGRASGGGKVYIQSYNPEHYALTCAAEQDYHQFYLQELPFRQELGYPPCGHLVNLVFSGNNNHQVQAAAKQFSSFLFRVAGSVEILGPSPCPLARLRGKSRYQILLKAAARPDLRRLLNRLDEQIAQLPRQVTLHIDVDPIDML</sequence>
<evidence type="ECO:0000256" key="3">
    <source>
        <dbReference type="ARBA" id="ARBA00022723"/>
    </source>
</evidence>
<accession>A0A1H3W0A1</accession>
<comment type="catalytic activity">
    <reaction evidence="11 12">
        <text>ATP + H2O = ADP + phosphate + H(+)</text>
        <dbReference type="Rhea" id="RHEA:13065"/>
        <dbReference type="ChEBI" id="CHEBI:15377"/>
        <dbReference type="ChEBI" id="CHEBI:15378"/>
        <dbReference type="ChEBI" id="CHEBI:30616"/>
        <dbReference type="ChEBI" id="CHEBI:43474"/>
        <dbReference type="ChEBI" id="CHEBI:456216"/>
        <dbReference type="EC" id="5.6.2.4"/>
    </reaction>
</comment>
<evidence type="ECO:0000256" key="11">
    <source>
        <dbReference type="ARBA" id="ARBA00048988"/>
    </source>
</evidence>
<dbReference type="InterPro" id="IPR041236">
    <property type="entry name" value="PriA_C"/>
</dbReference>
<evidence type="ECO:0000256" key="1">
    <source>
        <dbReference type="ARBA" id="ARBA00022515"/>
    </source>
</evidence>
<dbReference type="GO" id="GO:0043138">
    <property type="term" value="F:3'-5' DNA helicase activity"/>
    <property type="evidence" value="ECO:0007669"/>
    <property type="project" value="UniProtKB-EC"/>
</dbReference>
<keyword evidence="8 12" id="KW-0067">ATP-binding</keyword>
<dbReference type="SUPFAM" id="SSF52540">
    <property type="entry name" value="P-loop containing nucleoside triphosphate hydrolases"/>
    <property type="match status" value="2"/>
</dbReference>
<evidence type="ECO:0000256" key="9">
    <source>
        <dbReference type="ARBA" id="ARBA00023125"/>
    </source>
</evidence>
<dbReference type="GO" id="GO:0006270">
    <property type="term" value="P:DNA replication initiation"/>
    <property type="evidence" value="ECO:0007669"/>
    <property type="project" value="TreeGrafter"/>
</dbReference>
<comment type="function">
    <text evidence="12">Initiates the restart of stalled replication forks, which reloads the replicative helicase on sites other than the origin of replication. Recognizes and binds to abandoned replication forks and remodels them to uncover a helicase loading site. Promotes assembly of the primosome at these replication forks.</text>
</comment>
<dbReference type="NCBIfam" id="TIGR00595">
    <property type="entry name" value="priA"/>
    <property type="match status" value="1"/>
</dbReference>
<keyword evidence="4 12" id="KW-0547">Nucleotide-binding</keyword>
<feature type="binding site" evidence="12">
    <location>
        <position position="450"/>
    </location>
    <ligand>
        <name>Zn(2+)</name>
        <dbReference type="ChEBI" id="CHEBI:29105"/>
        <label>2</label>
    </ligand>
</feature>
<dbReference type="InterPro" id="IPR042115">
    <property type="entry name" value="PriA_3primeBD_sf"/>
</dbReference>
<evidence type="ECO:0000256" key="10">
    <source>
        <dbReference type="ARBA" id="ARBA00023235"/>
    </source>
</evidence>
<dbReference type="InterPro" id="IPR014001">
    <property type="entry name" value="Helicase_ATP-bd"/>
</dbReference>
<dbReference type="InterPro" id="IPR005259">
    <property type="entry name" value="PriA"/>
</dbReference>
<name>A0A1H3W0A1_9BACT</name>
<reference evidence="15 16" key="1">
    <citation type="submission" date="2016-10" db="EMBL/GenBank/DDBJ databases">
        <authorList>
            <person name="de Groot N.N."/>
        </authorList>
    </citation>
    <scope>NUCLEOTIDE SEQUENCE [LARGE SCALE GENOMIC DNA]</scope>
    <source>
        <strain evidence="15 16">DSM 7343</strain>
    </source>
</reference>
<feature type="domain" description="Helicase ATP-binding" evidence="13">
    <location>
        <begin position="210"/>
        <end position="379"/>
    </location>
</feature>
<dbReference type="InterPro" id="IPR027417">
    <property type="entry name" value="P-loop_NTPase"/>
</dbReference>
<keyword evidence="9 12" id="KW-0238">DNA-binding</keyword>
<dbReference type="PROSITE" id="PS51192">
    <property type="entry name" value="HELICASE_ATP_BIND_1"/>
    <property type="match status" value="1"/>
</dbReference>
<evidence type="ECO:0000256" key="8">
    <source>
        <dbReference type="ARBA" id="ARBA00022840"/>
    </source>
</evidence>
<keyword evidence="5 12" id="KW-0378">Hydrolase</keyword>
<evidence type="ECO:0000259" key="14">
    <source>
        <dbReference type="PROSITE" id="PS51194"/>
    </source>
</evidence>
<feature type="binding site" evidence="12">
    <location>
        <position position="478"/>
    </location>
    <ligand>
        <name>Zn(2+)</name>
        <dbReference type="ChEBI" id="CHEBI:29105"/>
        <label>1</label>
    </ligand>
</feature>
<dbReference type="GO" id="GO:0016887">
    <property type="term" value="F:ATP hydrolysis activity"/>
    <property type="evidence" value="ECO:0007669"/>
    <property type="project" value="RHEA"/>
</dbReference>
<dbReference type="PANTHER" id="PTHR30580:SF0">
    <property type="entry name" value="PRIMOSOMAL PROTEIN N"/>
    <property type="match status" value="1"/>
</dbReference>
<keyword evidence="1 12" id="KW-0639">Primosome</keyword>
<dbReference type="InterPro" id="IPR011545">
    <property type="entry name" value="DEAD/DEAH_box_helicase_dom"/>
</dbReference>
<feature type="binding site" evidence="12">
    <location>
        <position position="481"/>
    </location>
    <ligand>
        <name>Zn(2+)</name>
        <dbReference type="ChEBI" id="CHEBI:29105"/>
        <label>1</label>
    </ligand>
</feature>
<comment type="catalytic activity">
    <reaction evidence="12">
        <text>Couples ATP hydrolysis with the unwinding of duplex DNA by translocating in the 3'-5' direction.</text>
        <dbReference type="EC" id="5.6.2.4"/>
    </reaction>
</comment>
<dbReference type="InterPro" id="IPR040498">
    <property type="entry name" value="PriA_CRR"/>
</dbReference>
<dbReference type="NCBIfam" id="NF004067">
    <property type="entry name" value="PRK05580.1-4"/>
    <property type="match status" value="1"/>
</dbReference>
<dbReference type="CDD" id="cd17929">
    <property type="entry name" value="DEXHc_priA"/>
    <property type="match status" value="1"/>
</dbReference>
<dbReference type="Pfam" id="PF18319">
    <property type="entry name" value="Zn_ribbon_PriA"/>
    <property type="match status" value="1"/>
</dbReference>
<dbReference type="STRING" id="37625.SAMN05660420_00402"/>
<dbReference type="GO" id="GO:0008270">
    <property type="term" value="F:zinc ion binding"/>
    <property type="evidence" value="ECO:0007669"/>
    <property type="project" value="UniProtKB-UniRule"/>
</dbReference>
<feature type="binding site" evidence="12">
    <location>
        <position position="441"/>
    </location>
    <ligand>
        <name>Zn(2+)</name>
        <dbReference type="ChEBI" id="CHEBI:29105"/>
        <label>1</label>
    </ligand>
</feature>
<feature type="binding site" evidence="12">
    <location>
        <position position="468"/>
    </location>
    <ligand>
        <name>Zn(2+)</name>
        <dbReference type="ChEBI" id="CHEBI:29105"/>
        <label>2</label>
    </ligand>
</feature>
<dbReference type="Gene3D" id="3.40.50.300">
    <property type="entry name" value="P-loop containing nucleotide triphosphate hydrolases"/>
    <property type="match status" value="2"/>
</dbReference>
<feature type="domain" description="Helicase C-terminal" evidence="14">
    <location>
        <begin position="473"/>
        <end position="632"/>
    </location>
</feature>
<keyword evidence="2 12" id="KW-0235">DNA replication</keyword>
<keyword evidence="10 12" id="KW-0413">Isomerase</keyword>
<dbReference type="InterPro" id="IPR001650">
    <property type="entry name" value="Helicase_C-like"/>
</dbReference>
<evidence type="ECO:0000256" key="5">
    <source>
        <dbReference type="ARBA" id="ARBA00022801"/>
    </source>
</evidence>
<evidence type="ECO:0000313" key="15">
    <source>
        <dbReference type="EMBL" id="SDZ80565.1"/>
    </source>
</evidence>
<gene>
    <name evidence="12" type="primary">priA</name>
    <name evidence="15" type="ORF">SAMN05660420_00402</name>
</gene>
<feature type="binding site" evidence="12">
    <location>
        <position position="447"/>
    </location>
    <ligand>
        <name>Zn(2+)</name>
        <dbReference type="ChEBI" id="CHEBI:29105"/>
        <label>2</label>
    </ligand>
</feature>
<keyword evidence="6 12" id="KW-0347">Helicase</keyword>
<protein>
    <recommendedName>
        <fullName evidence="12">Replication restart protein PriA</fullName>
    </recommendedName>
    <alternativeName>
        <fullName evidence="12">ATP-dependent DNA helicase PriA</fullName>
        <ecNumber evidence="12">5.6.2.4</ecNumber>
    </alternativeName>
    <alternativeName>
        <fullName evidence="12">DNA 3'-5' helicase PriA</fullName>
    </alternativeName>
</protein>
<dbReference type="GO" id="GO:0005524">
    <property type="term" value="F:ATP binding"/>
    <property type="evidence" value="ECO:0007669"/>
    <property type="project" value="UniProtKB-UniRule"/>
</dbReference>
<keyword evidence="7 12" id="KW-0862">Zinc</keyword>
<evidence type="ECO:0000256" key="6">
    <source>
        <dbReference type="ARBA" id="ARBA00022806"/>
    </source>
</evidence>
<dbReference type="HAMAP" id="MF_00983">
    <property type="entry name" value="PriA"/>
    <property type="match status" value="1"/>
</dbReference>
<dbReference type="EC" id="5.6.2.4" evidence="12"/>
<dbReference type="GO" id="GO:0006269">
    <property type="term" value="P:DNA replication, synthesis of primer"/>
    <property type="evidence" value="ECO:0007669"/>
    <property type="project" value="UniProtKB-KW"/>
</dbReference>
<dbReference type="AlphaFoldDB" id="A0A1H3W0A1"/>
<keyword evidence="16" id="KW-1185">Reference proteome</keyword>
<dbReference type="GO" id="GO:0006302">
    <property type="term" value="P:double-strand break repair"/>
    <property type="evidence" value="ECO:0007669"/>
    <property type="project" value="InterPro"/>
</dbReference>
<dbReference type="FunFam" id="3.40.1440.60:FF:000001">
    <property type="entry name" value="Primosomal protein N"/>
    <property type="match status" value="1"/>
</dbReference>
<evidence type="ECO:0000256" key="7">
    <source>
        <dbReference type="ARBA" id="ARBA00022833"/>
    </source>
</evidence>
<dbReference type="GO" id="GO:1990077">
    <property type="term" value="C:primosome complex"/>
    <property type="evidence" value="ECO:0007669"/>
    <property type="project" value="UniProtKB-UniRule"/>
</dbReference>
<dbReference type="FunFam" id="3.40.50.300:FF:000489">
    <property type="entry name" value="Primosome assembly protein PriA"/>
    <property type="match status" value="1"/>
</dbReference>
<feature type="binding site" evidence="12">
    <location>
        <position position="465"/>
    </location>
    <ligand>
        <name>Zn(2+)</name>
        <dbReference type="ChEBI" id="CHEBI:29105"/>
        <label>2</label>
    </ligand>
</feature>
<organism evidence="15 16">
    <name type="scientific">Desulfuromusa kysingii</name>
    <dbReference type="NCBI Taxonomy" id="37625"/>
    <lineage>
        <taxon>Bacteria</taxon>
        <taxon>Pseudomonadati</taxon>
        <taxon>Thermodesulfobacteriota</taxon>
        <taxon>Desulfuromonadia</taxon>
        <taxon>Desulfuromonadales</taxon>
        <taxon>Geopsychrobacteraceae</taxon>
        <taxon>Desulfuromusa</taxon>
    </lineage>
</organism>
<dbReference type="PROSITE" id="PS51194">
    <property type="entry name" value="HELICASE_CTER"/>
    <property type="match status" value="1"/>
</dbReference>
<dbReference type="InterPro" id="IPR041222">
    <property type="entry name" value="PriA_3primeBD"/>
</dbReference>
<dbReference type="SMART" id="SM00490">
    <property type="entry name" value="HELICc"/>
    <property type="match status" value="1"/>
</dbReference>
<dbReference type="SMART" id="SM00487">
    <property type="entry name" value="DEXDc"/>
    <property type="match status" value="1"/>
</dbReference>
<dbReference type="Pfam" id="PF18074">
    <property type="entry name" value="PriA_C"/>
    <property type="match status" value="1"/>
</dbReference>
<dbReference type="PANTHER" id="PTHR30580">
    <property type="entry name" value="PRIMOSOMAL PROTEIN N"/>
    <property type="match status" value="1"/>
</dbReference>
<dbReference type="EMBL" id="FNQN01000001">
    <property type="protein sequence ID" value="SDZ80565.1"/>
    <property type="molecule type" value="Genomic_DNA"/>
</dbReference>
<evidence type="ECO:0000256" key="12">
    <source>
        <dbReference type="HAMAP-Rule" id="MF_00983"/>
    </source>
</evidence>
<keyword evidence="3 12" id="KW-0479">Metal-binding</keyword>